<reference evidence="7" key="1">
    <citation type="submission" date="2022-01" db="EMBL/GenBank/DDBJ databases">
        <title>Antribacter sp. nov., isolated from Guizhou of China.</title>
        <authorList>
            <person name="Chengliang C."/>
            <person name="Ya Z."/>
        </authorList>
    </citation>
    <scope>NUCLEOTIDE SEQUENCE</scope>
    <source>
        <strain evidence="7">KLBMP 9083</strain>
    </source>
</reference>
<organism evidence="7 8">
    <name type="scientific">Antribacter soli</name>
    <dbReference type="NCBI Taxonomy" id="2910976"/>
    <lineage>
        <taxon>Bacteria</taxon>
        <taxon>Bacillati</taxon>
        <taxon>Actinomycetota</taxon>
        <taxon>Actinomycetes</taxon>
        <taxon>Micrococcales</taxon>
        <taxon>Promicromonosporaceae</taxon>
        <taxon>Antribacter</taxon>
    </lineage>
</organism>
<evidence type="ECO:0000256" key="6">
    <source>
        <dbReference type="SAM" id="MobiDB-lite"/>
    </source>
</evidence>
<evidence type="ECO:0000256" key="5">
    <source>
        <dbReference type="HAMAP-Rule" id="MF_00527"/>
    </source>
</evidence>
<dbReference type="SUPFAM" id="SSF50486">
    <property type="entry name" value="FMT C-terminal domain-like"/>
    <property type="match status" value="1"/>
</dbReference>
<accession>A0AA41U8Z6</accession>
<keyword evidence="2 5" id="KW-0227">DNA damage</keyword>
<keyword evidence="3 5" id="KW-0378">Hydrolase</keyword>
<evidence type="ECO:0000256" key="1">
    <source>
        <dbReference type="ARBA" id="ARBA00009232"/>
    </source>
</evidence>
<comment type="caution">
    <text evidence="7">The sequence shown here is derived from an EMBL/GenBank/DDBJ whole genome shotgun (WGS) entry which is preliminary data.</text>
</comment>
<dbReference type="RefSeq" id="WP_236091070.1">
    <property type="nucleotide sequence ID" value="NZ_JAKGSG010000057.1"/>
</dbReference>
<dbReference type="EC" id="3.2.2.-" evidence="5"/>
<dbReference type="Pfam" id="PF02245">
    <property type="entry name" value="Pur_DNA_glyco"/>
    <property type="match status" value="1"/>
</dbReference>
<evidence type="ECO:0000256" key="4">
    <source>
        <dbReference type="ARBA" id="ARBA00023204"/>
    </source>
</evidence>
<evidence type="ECO:0000313" key="8">
    <source>
        <dbReference type="Proteomes" id="UP001165405"/>
    </source>
</evidence>
<name>A0AA41U8Z6_9MICO</name>
<dbReference type="AlphaFoldDB" id="A0AA41U8Z6"/>
<dbReference type="GO" id="GO:0003905">
    <property type="term" value="F:alkylbase DNA N-glycosylase activity"/>
    <property type="evidence" value="ECO:0007669"/>
    <property type="project" value="InterPro"/>
</dbReference>
<evidence type="ECO:0000313" key="7">
    <source>
        <dbReference type="EMBL" id="MCF4123256.1"/>
    </source>
</evidence>
<gene>
    <name evidence="7" type="ORF">L1785_20000</name>
</gene>
<keyword evidence="7" id="KW-0326">Glycosidase</keyword>
<dbReference type="InterPro" id="IPR036995">
    <property type="entry name" value="MPG_sf"/>
</dbReference>
<keyword evidence="4 5" id="KW-0234">DNA repair</keyword>
<dbReference type="HAMAP" id="MF_00527">
    <property type="entry name" value="3MGH"/>
    <property type="match status" value="1"/>
</dbReference>
<dbReference type="Proteomes" id="UP001165405">
    <property type="component" value="Unassembled WGS sequence"/>
</dbReference>
<feature type="region of interest" description="Disordered" evidence="6">
    <location>
        <begin position="199"/>
        <end position="223"/>
    </location>
</feature>
<dbReference type="GO" id="GO:0003677">
    <property type="term" value="F:DNA binding"/>
    <property type="evidence" value="ECO:0007669"/>
    <property type="project" value="InterPro"/>
</dbReference>
<dbReference type="CDD" id="cd00540">
    <property type="entry name" value="AAG"/>
    <property type="match status" value="1"/>
</dbReference>
<dbReference type="EMBL" id="JAKGSG010000057">
    <property type="protein sequence ID" value="MCF4123256.1"/>
    <property type="molecule type" value="Genomic_DNA"/>
</dbReference>
<comment type="similarity">
    <text evidence="1 5">Belongs to the DNA glycosylase MPG family.</text>
</comment>
<dbReference type="PANTHER" id="PTHR10429:SF0">
    <property type="entry name" value="DNA-3-METHYLADENINE GLYCOSYLASE"/>
    <property type="match status" value="1"/>
</dbReference>
<dbReference type="PANTHER" id="PTHR10429">
    <property type="entry name" value="DNA-3-METHYLADENINE GLYCOSYLASE"/>
    <property type="match status" value="1"/>
</dbReference>
<dbReference type="NCBIfam" id="NF002003">
    <property type="entry name" value="PRK00802.1-3"/>
    <property type="match status" value="1"/>
</dbReference>
<proteinExistence type="inferred from homology"/>
<dbReference type="Gene3D" id="3.10.300.10">
    <property type="entry name" value="Methylpurine-DNA glycosylase (MPG)"/>
    <property type="match status" value="1"/>
</dbReference>
<dbReference type="NCBIfam" id="TIGR00567">
    <property type="entry name" value="3mg"/>
    <property type="match status" value="1"/>
</dbReference>
<dbReference type="GO" id="GO:0006284">
    <property type="term" value="P:base-excision repair"/>
    <property type="evidence" value="ECO:0007669"/>
    <property type="project" value="InterPro"/>
</dbReference>
<protein>
    <recommendedName>
        <fullName evidence="5">Putative 3-methyladenine DNA glycosylase</fullName>
        <ecNumber evidence="5">3.2.2.-</ecNumber>
    </recommendedName>
</protein>
<evidence type="ECO:0000256" key="2">
    <source>
        <dbReference type="ARBA" id="ARBA00022763"/>
    </source>
</evidence>
<dbReference type="InterPro" id="IPR011034">
    <property type="entry name" value="Formyl_transferase-like_C_sf"/>
</dbReference>
<keyword evidence="8" id="KW-1185">Reference proteome</keyword>
<dbReference type="FunFam" id="3.10.300.10:FF:000001">
    <property type="entry name" value="Putative 3-methyladenine DNA glycosylase"/>
    <property type="match status" value="1"/>
</dbReference>
<dbReference type="InterPro" id="IPR003180">
    <property type="entry name" value="MPG"/>
</dbReference>
<sequence length="223" mass="23657">MGVLDRAWYARPVVEVARDLLGATLVRRTSQGSVALRLTEVEAYDGPTDPGSHAFRGRTARNATMFGEPGRLYVYRHLGLHYCVNVVCGPAGTASAVLLRAGEVTSGADLARSRRLASGVVRSERDLARGPARLAVALALALPDDGADLTDPAGDVVLEAATTSSGSVLSGPRVGVSGDGGRADLFPWRFWIQGEATVSDYRPAPPPRPRTPRRVRPQTQAFG</sequence>
<evidence type="ECO:0000256" key="3">
    <source>
        <dbReference type="ARBA" id="ARBA00022801"/>
    </source>
</evidence>